<dbReference type="GO" id="GO:0005524">
    <property type="term" value="F:ATP binding"/>
    <property type="evidence" value="ECO:0007669"/>
    <property type="project" value="UniProtKB-UniRule"/>
</dbReference>
<dbReference type="InterPro" id="IPR016102">
    <property type="entry name" value="Succinyl-CoA_synth-like"/>
</dbReference>
<dbReference type="Gene3D" id="3.30.470.20">
    <property type="entry name" value="ATP-grasp fold, B domain"/>
    <property type="match status" value="1"/>
</dbReference>
<dbReference type="SMART" id="SM00881">
    <property type="entry name" value="CoA_binding"/>
    <property type="match status" value="1"/>
</dbReference>
<proteinExistence type="predicted"/>
<evidence type="ECO:0000313" key="4">
    <source>
        <dbReference type="Proteomes" id="UP000199452"/>
    </source>
</evidence>
<dbReference type="Gene3D" id="3.30.1490.20">
    <property type="entry name" value="ATP-grasp fold, A domain"/>
    <property type="match status" value="1"/>
</dbReference>
<dbReference type="SUPFAM" id="SSF52210">
    <property type="entry name" value="Succinyl-CoA synthetase domains"/>
    <property type="match status" value="2"/>
</dbReference>
<evidence type="ECO:0000313" key="3">
    <source>
        <dbReference type="EMBL" id="SDC42535.1"/>
    </source>
</evidence>
<dbReference type="Gene3D" id="3.40.50.261">
    <property type="entry name" value="Succinyl-CoA synthetase domains"/>
    <property type="match status" value="2"/>
</dbReference>
<dbReference type="GO" id="GO:0016740">
    <property type="term" value="F:transferase activity"/>
    <property type="evidence" value="ECO:0007669"/>
    <property type="project" value="UniProtKB-KW"/>
</dbReference>
<feature type="domain" description="ATP-grasp" evidence="2">
    <location>
        <begin position="488"/>
        <end position="524"/>
    </location>
</feature>
<dbReference type="STRING" id="1640674.SAMN05216323_10314"/>
<accession>A0A1G6LID8</accession>
<dbReference type="PANTHER" id="PTHR42793:SF1">
    <property type="entry name" value="PEPTIDYL-LYSINE N-ACETYLTRANSFERASE PATZ"/>
    <property type="match status" value="1"/>
</dbReference>
<dbReference type="Pfam" id="PF13380">
    <property type="entry name" value="CoA_binding_2"/>
    <property type="match status" value="1"/>
</dbReference>
<keyword evidence="1" id="KW-0067">ATP-binding</keyword>
<evidence type="ECO:0000256" key="1">
    <source>
        <dbReference type="PROSITE-ProRule" id="PRU00409"/>
    </source>
</evidence>
<gene>
    <name evidence="3" type="ORF">SAMN05216323_10314</name>
</gene>
<dbReference type="InterPro" id="IPR003781">
    <property type="entry name" value="CoA-bd"/>
</dbReference>
<keyword evidence="1" id="KW-0547">Nucleotide-binding</keyword>
<dbReference type="RefSeq" id="WP_092438258.1">
    <property type="nucleotide sequence ID" value="NZ_FMYP01000031.1"/>
</dbReference>
<dbReference type="InterPro" id="IPR013815">
    <property type="entry name" value="ATP_grasp_subdomain_1"/>
</dbReference>
<keyword evidence="4" id="KW-1185">Reference proteome</keyword>
<dbReference type="GO" id="GO:0046872">
    <property type="term" value="F:metal ion binding"/>
    <property type="evidence" value="ECO:0007669"/>
    <property type="project" value="InterPro"/>
</dbReference>
<dbReference type="InterPro" id="IPR032875">
    <property type="entry name" value="Succ_CoA_lig_flav_dom"/>
</dbReference>
<organism evidence="3 4">
    <name type="scientific">Williamwhitmania taraxaci</name>
    <dbReference type="NCBI Taxonomy" id="1640674"/>
    <lineage>
        <taxon>Bacteria</taxon>
        <taxon>Pseudomonadati</taxon>
        <taxon>Bacteroidota</taxon>
        <taxon>Bacteroidia</taxon>
        <taxon>Bacteroidales</taxon>
        <taxon>Williamwhitmaniaceae</taxon>
        <taxon>Williamwhitmania</taxon>
    </lineage>
</organism>
<dbReference type="EMBL" id="FMYP01000031">
    <property type="protein sequence ID" value="SDC42535.1"/>
    <property type="molecule type" value="Genomic_DNA"/>
</dbReference>
<name>A0A1G6LID8_9BACT</name>
<evidence type="ECO:0000259" key="2">
    <source>
        <dbReference type="PROSITE" id="PS50975"/>
    </source>
</evidence>
<dbReference type="PANTHER" id="PTHR42793">
    <property type="entry name" value="COA BINDING DOMAIN CONTAINING PROTEIN"/>
    <property type="match status" value="1"/>
</dbReference>
<protein>
    <submittedName>
        <fullName evidence="3">Acetyltransferase</fullName>
    </submittedName>
</protein>
<dbReference type="Pfam" id="PF13549">
    <property type="entry name" value="ATP-grasp_5"/>
    <property type="match status" value="1"/>
</dbReference>
<dbReference type="InterPro" id="IPR011761">
    <property type="entry name" value="ATP-grasp"/>
</dbReference>
<dbReference type="SUPFAM" id="SSF56059">
    <property type="entry name" value="Glutathione synthetase ATP-binding domain-like"/>
    <property type="match status" value="1"/>
</dbReference>
<dbReference type="OrthoDB" id="9807426at2"/>
<dbReference type="Proteomes" id="UP000199452">
    <property type="component" value="Unassembled WGS sequence"/>
</dbReference>
<dbReference type="Gene3D" id="3.40.50.720">
    <property type="entry name" value="NAD(P)-binding Rossmann-like Domain"/>
    <property type="match status" value="1"/>
</dbReference>
<dbReference type="AlphaFoldDB" id="A0A1G6LID8"/>
<keyword evidence="3" id="KW-0808">Transferase</keyword>
<dbReference type="SUPFAM" id="SSF51735">
    <property type="entry name" value="NAD(P)-binding Rossmann-fold domains"/>
    <property type="match status" value="1"/>
</dbReference>
<sequence length="685" mass="72924">MVNKQLLDPQSIVVVGGSDDIQKPGGKVLKNLIDCGYKGKIFVVNPKLDEVQGVKAYRDVSELPQVDLAIMAIAAKFCPATVETLTKEKNTRAFIILSAGFHEESEAGGKLEQQIVDSINAVNGCLIGPNCIGMMNANYAGVFTTPIPTFDPKGIDFISGSGATAVFIMEAGIPKGLTFNSVYSVGNSAQMGVEDVLKYLDETYDPKTSSPIKLLYVESVNKPDLLLKHASSLIRKGCKIAAIKSGSSAAGSRAASSHTGAMASPDVAVEALFRKAGIVRCGGREELATVASIFMHPELKGKNIAIITHAGGPAVMLTDALSNNGLDVPHIEGPKASALLEKLFAGSSVANPIDFLATGTAEHLGLIIDACENDFDNVDAMAVIFGSPGLCPVYDVYDLLHEKMKSCKKPIYPILPSVINVKDEIAHFLAKGRVNFPDEVVFGNALAKVYHTPKPMPEVAELPTVDVKAIRKVIDGVDNGYLSPEAVQELLDAAGITRAGEAVVTSREEAVKAAGKLGYPVVMKVVGPVHKSDVGGVVLNVRDAETAAREFDRMITIKDTTAILLQPMLSGVELFVGAKREDKFGHLVLCGLGGIFIEVLHDVKAGIAPISVAEASTFIKSLKSYKILEGVRGQEPVNQELFAEMVSRVSALVTVAPEIFEMDLNPLLGRKDRVVAVDARIRIEK</sequence>
<dbReference type="Pfam" id="PF13607">
    <property type="entry name" value="Succ_CoA_lig"/>
    <property type="match status" value="1"/>
</dbReference>
<dbReference type="InterPro" id="IPR036291">
    <property type="entry name" value="NAD(P)-bd_dom_sf"/>
</dbReference>
<reference evidence="3 4" key="1">
    <citation type="submission" date="2016-09" db="EMBL/GenBank/DDBJ databases">
        <authorList>
            <person name="Capua I."/>
            <person name="De Benedictis P."/>
            <person name="Joannis T."/>
            <person name="Lombin L.H."/>
            <person name="Cattoli G."/>
        </authorList>
    </citation>
    <scope>NUCLEOTIDE SEQUENCE [LARGE SCALE GENOMIC DNA]</scope>
    <source>
        <strain evidence="3 4">A7P-90m</strain>
    </source>
</reference>
<dbReference type="PROSITE" id="PS50975">
    <property type="entry name" value="ATP_GRASP"/>
    <property type="match status" value="1"/>
</dbReference>